<dbReference type="Proteomes" id="UP000683310">
    <property type="component" value="Chromosome"/>
</dbReference>
<dbReference type="EMBL" id="CP074371">
    <property type="protein sequence ID" value="QVI18767.1"/>
    <property type="molecule type" value="Genomic_DNA"/>
</dbReference>
<gene>
    <name evidence="1" type="ORF">KHQ06_19745</name>
</gene>
<accession>A0ABX8CFL7</accession>
<organism evidence="1 2">
    <name type="scientific">Nocardia tengchongensis</name>
    <dbReference type="NCBI Taxonomy" id="2055889"/>
    <lineage>
        <taxon>Bacteria</taxon>
        <taxon>Bacillati</taxon>
        <taxon>Actinomycetota</taxon>
        <taxon>Actinomycetes</taxon>
        <taxon>Mycobacteriales</taxon>
        <taxon>Nocardiaceae</taxon>
        <taxon>Nocardia</taxon>
    </lineage>
</organism>
<reference evidence="1 2" key="1">
    <citation type="submission" date="2021-04" db="EMBL/GenBank/DDBJ databases">
        <title>Nocardia tengchongensis.</title>
        <authorList>
            <person name="Zhuang k."/>
            <person name="Ran Y."/>
            <person name="Li W."/>
        </authorList>
    </citation>
    <scope>NUCLEOTIDE SEQUENCE [LARGE SCALE GENOMIC DNA]</scope>
    <source>
        <strain evidence="1 2">CFH S0057</strain>
    </source>
</reference>
<name>A0ABX8CFL7_9NOCA</name>
<sequence length="155" mass="17233">MVGATTTLVIDATRARREKAQRFGDTRREIYVKYLTALVQTDTAMQALGLHGVTPLEREAVTAAFRSYSLVAVGYEVDLVASRAVREDAADAYRKLREIREALIETPLTVGRAPAGSPEWHAVHAPFLRALDRLRHTMRHELNAHDGAWVSDPGQ</sequence>
<protein>
    <recommendedName>
        <fullName evidence="3">SAV-6107-like HEPN domain-containing protein</fullName>
    </recommendedName>
</protein>
<dbReference type="RefSeq" id="WP_213554804.1">
    <property type="nucleotide sequence ID" value="NZ_JBHZDI010000228.1"/>
</dbReference>
<keyword evidence="2" id="KW-1185">Reference proteome</keyword>
<evidence type="ECO:0008006" key="3">
    <source>
        <dbReference type="Google" id="ProtNLM"/>
    </source>
</evidence>
<evidence type="ECO:0000313" key="1">
    <source>
        <dbReference type="EMBL" id="QVI18767.1"/>
    </source>
</evidence>
<evidence type="ECO:0000313" key="2">
    <source>
        <dbReference type="Proteomes" id="UP000683310"/>
    </source>
</evidence>
<proteinExistence type="predicted"/>